<dbReference type="InterPro" id="IPR000945">
    <property type="entry name" value="DBH-like"/>
</dbReference>
<feature type="chain" id="PRO_5015127607" description="DOMON domain-containing protein" evidence="3">
    <location>
        <begin position="20"/>
        <end position="847"/>
    </location>
</feature>
<organism evidence="5 6">
    <name type="scientific">Planoprotostelium fungivorum</name>
    <dbReference type="NCBI Taxonomy" id="1890364"/>
    <lineage>
        <taxon>Eukaryota</taxon>
        <taxon>Amoebozoa</taxon>
        <taxon>Evosea</taxon>
        <taxon>Variosea</taxon>
        <taxon>Cavosteliida</taxon>
        <taxon>Cavosteliaceae</taxon>
        <taxon>Planoprotostelium</taxon>
    </lineage>
</organism>
<dbReference type="GO" id="GO:0005615">
    <property type="term" value="C:extracellular space"/>
    <property type="evidence" value="ECO:0007669"/>
    <property type="project" value="TreeGrafter"/>
</dbReference>
<evidence type="ECO:0000259" key="4">
    <source>
        <dbReference type="PROSITE" id="PS50836"/>
    </source>
</evidence>
<gene>
    <name evidence="5" type="ORF">PROFUN_13698</name>
</gene>
<dbReference type="InterPro" id="IPR009057">
    <property type="entry name" value="Homeodomain-like_sf"/>
</dbReference>
<feature type="domain" description="DOMON" evidence="4">
    <location>
        <begin position="38"/>
        <end position="156"/>
    </location>
</feature>
<keyword evidence="2" id="KW-1133">Transmembrane helix</keyword>
<evidence type="ECO:0000313" key="6">
    <source>
        <dbReference type="Proteomes" id="UP000241769"/>
    </source>
</evidence>
<feature type="compositionally biased region" description="Basic and acidic residues" evidence="1">
    <location>
        <begin position="822"/>
        <end position="840"/>
    </location>
</feature>
<proteinExistence type="predicted"/>
<keyword evidence="3" id="KW-0732">Signal</keyword>
<name>A0A2P6N3B6_9EUKA</name>
<dbReference type="GO" id="GO:0004500">
    <property type="term" value="F:dopamine beta-monooxygenase activity"/>
    <property type="evidence" value="ECO:0007669"/>
    <property type="project" value="InterPro"/>
</dbReference>
<dbReference type="GO" id="GO:0030667">
    <property type="term" value="C:secretory granule membrane"/>
    <property type="evidence" value="ECO:0007669"/>
    <property type="project" value="TreeGrafter"/>
</dbReference>
<feature type="transmembrane region" description="Helical" evidence="2">
    <location>
        <begin position="768"/>
        <end position="788"/>
    </location>
</feature>
<dbReference type="SMART" id="SM00664">
    <property type="entry name" value="DoH"/>
    <property type="match status" value="3"/>
</dbReference>
<dbReference type="PROSITE" id="PS50836">
    <property type="entry name" value="DOMON"/>
    <property type="match status" value="3"/>
</dbReference>
<dbReference type="InterPro" id="IPR001356">
    <property type="entry name" value="HD"/>
</dbReference>
<dbReference type="GO" id="GO:0042421">
    <property type="term" value="P:norepinephrine biosynthetic process"/>
    <property type="evidence" value="ECO:0007669"/>
    <property type="project" value="TreeGrafter"/>
</dbReference>
<feature type="region of interest" description="Disordered" evidence="1">
    <location>
        <begin position="200"/>
        <end position="235"/>
    </location>
</feature>
<keyword evidence="2" id="KW-0812">Transmembrane</keyword>
<comment type="caution">
    <text evidence="5">The sequence shown here is derived from an EMBL/GenBank/DDBJ whole genome shotgun (WGS) entry which is preliminary data.</text>
</comment>
<dbReference type="PANTHER" id="PTHR10157:SF23">
    <property type="entry name" value="MOXD1 HOMOLOG 1"/>
    <property type="match status" value="1"/>
</dbReference>
<dbReference type="GO" id="GO:0042420">
    <property type="term" value="P:dopamine catabolic process"/>
    <property type="evidence" value="ECO:0007669"/>
    <property type="project" value="TreeGrafter"/>
</dbReference>
<dbReference type="GO" id="GO:0006589">
    <property type="term" value="P:octopamine biosynthetic process"/>
    <property type="evidence" value="ECO:0007669"/>
    <property type="project" value="TreeGrafter"/>
</dbReference>
<feature type="signal peptide" evidence="3">
    <location>
        <begin position="1"/>
        <end position="19"/>
    </location>
</feature>
<evidence type="ECO:0000256" key="1">
    <source>
        <dbReference type="SAM" id="MobiDB-lite"/>
    </source>
</evidence>
<evidence type="ECO:0000313" key="5">
    <source>
        <dbReference type="EMBL" id="PRP78435.1"/>
    </source>
</evidence>
<dbReference type="Proteomes" id="UP000241769">
    <property type="component" value="Unassembled WGS sequence"/>
</dbReference>
<keyword evidence="2" id="KW-0472">Membrane</keyword>
<dbReference type="EMBL" id="MDYQ01000223">
    <property type="protein sequence ID" value="PRP78435.1"/>
    <property type="molecule type" value="Genomic_DNA"/>
</dbReference>
<dbReference type="PANTHER" id="PTHR10157">
    <property type="entry name" value="DOPAMINE BETA HYDROXYLASE RELATED"/>
    <property type="match status" value="1"/>
</dbReference>
<feature type="compositionally biased region" description="Polar residues" evidence="1">
    <location>
        <begin position="224"/>
        <end position="235"/>
    </location>
</feature>
<dbReference type="AlphaFoldDB" id="A0A2P6N3B6"/>
<dbReference type="GO" id="GO:0005507">
    <property type="term" value="F:copper ion binding"/>
    <property type="evidence" value="ECO:0007669"/>
    <property type="project" value="TreeGrafter"/>
</dbReference>
<dbReference type="SUPFAM" id="SSF46689">
    <property type="entry name" value="Homeodomain-like"/>
    <property type="match status" value="1"/>
</dbReference>
<dbReference type="GO" id="GO:0003677">
    <property type="term" value="F:DNA binding"/>
    <property type="evidence" value="ECO:0007669"/>
    <property type="project" value="InterPro"/>
</dbReference>
<dbReference type="STRING" id="1890364.A0A2P6N3B6"/>
<keyword evidence="6" id="KW-1185">Reference proteome</keyword>
<sequence>MFGNPNSLLVLSIFAVALSSFVSVIDGPDHQYAPTWSNGWSLTWRYNNTHLQFTVSGTSEWVGLGFNNENGLMQGADLTFAYIDGNGTAVLLDQYGVGEQSPVDDTDGGGSYDLTLLHGSKDNGTISFTFLRKWYTGDARDAQISPTPTNILWAQGPLRNNNKRFGFHTYYGTDLIQLVNYTTSTSSTSSQQVWTSSTTEAWPTSGSTFSWSDPSSTSRTSQTWSIASSTSAPEPTRYSNGFQNKFFALDWTVEGDQITFTMTSHIGGWVGIGLNRQPDMSGADMMVGWMSHYFTLLDQHALGHQPPVNDASNDLRAHTAVSAVNQTTITFSRNLNTGDSGDYVITSDPVYVLWAVGPAPQEGSQIYRYHSQRGVQQLRLFPQTNPVTVSQSARPVTGSITEGPFSLKWAISDDIITFVMSSSAGGWVAIGLNQMDVMNGADMIVGWVNEDQRATVLDQFSSGHRPPADDASNDIRLLSAGRHGNETTITVTRKLNTGDFNDHVITKEPLYLLWAVGTQPREGSKSGQFASLRPNDCHSQRYKPTFQVYHLHDQHVVMDVSFSATTGDNSPRWLYGRAHNGLTFYGPLIDARYCGYLNMGNLSSWSDGWEACGSIVAHTKDMDIHKLVHSEPLCVRNSSSVRSRKNRGNVFFFNSRSGGRIFSSEQRCTLVRQYQYDPYPNLMRRRELAEELEKHEIEYEINDEFVNYRNLGSNPLVSLNPRDTNFHDVTTAANADRAIKRTTNTNMSAGGSGARIGKKFMGRDAGEITPLLAIVGGIATIAIGRLVYKGLYKTETFDAAPIAAGPVTTSKAAGLKATQGPLEDHQLLSEATKKPDDKPTHSPRNLA</sequence>
<dbReference type="SUPFAM" id="SSF49344">
    <property type="entry name" value="CBD9-like"/>
    <property type="match status" value="2"/>
</dbReference>
<protein>
    <recommendedName>
        <fullName evidence="4">DOMON domain-containing protein</fullName>
    </recommendedName>
</protein>
<dbReference type="Gene3D" id="2.60.40.1210">
    <property type="entry name" value="Cellobiose dehydrogenase, cytochrome domain"/>
    <property type="match status" value="3"/>
</dbReference>
<evidence type="ECO:0000256" key="2">
    <source>
        <dbReference type="SAM" id="Phobius"/>
    </source>
</evidence>
<dbReference type="CDD" id="cd00086">
    <property type="entry name" value="homeodomain"/>
    <property type="match status" value="1"/>
</dbReference>
<evidence type="ECO:0000256" key="3">
    <source>
        <dbReference type="SAM" id="SignalP"/>
    </source>
</evidence>
<accession>A0A2P6N3B6</accession>
<reference evidence="5 6" key="1">
    <citation type="journal article" date="2018" name="Genome Biol. Evol.">
        <title>Multiple Roots of Fruiting Body Formation in Amoebozoa.</title>
        <authorList>
            <person name="Hillmann F."/>
            <person name="Forbes G."/>
            <person name="Novohradska S."/>
            <person name="Ferling I."/>
            <person name="Riege K."/>
            <person name="Groth M."/>
            <person name="Westermann M."/>
            <person name="Marz M."/>
            <person name="Spaller T."/>
            <person name="Winckler T."/>
            <person name="Schaap P."/>
            <person name="Glockner G."/>
        </authorList>
    </citation>
    <scope>NUCLEOTIDE SEQUENCE [LARGE SCALE GENOMIC DNA]</scope>
    <source>
        <strain evidence="5 6">Jena</strain>
    </source>
</reference>
<feature type="domain" description="DOMON" evidence="4">
    <location>
        <begin position="245"/>
        <end position="357"/>
    </location>
</feature>
<dbReference type="CDD" id="cd09631">
    <property type="entry name" value="DOMON_DOH"/>
    <property type="match status" value="3"/>
</dbReference>
<dbReference type="InterPro" id="IPR005018">
    <property type="entry name" value="DOMON_domain"/>
</dbReference>
<feature type="compositionally biased region" description="Low complexity" evidence="1">
    <location>
        <begin position="200"/>
        <end position="223"/>
    </location>
</feature>
<dbReference type="Pfam" id="PF03351">
    <property type="entry name" value="DOMON"/>
    <property type="match status" value="3"/>
</dbReference>
<feature type="region of interest" description="Disordered" evidence="1">
    <location>
        <begin position="809"/>
        <end position="847"/>
    </location>
</feature>
<dbReference type="InParanoid" id="A0A2P6N3B6"/>
<dbReference type="InterPro" id="IPR045266">
    <property type="entry name" value="DOH_DOMON"/>
</dbReference>
<feature type="domain" description="DOMON" evidence="4">
    <location>
        <begin position="403"/>
        <end position="517"/>
    </location>
</feature>
<dbReference type="OrthoDB" id="10003276at2759"/>